<sequence length="979" mass="111360">MASRNLYLTYKRDTSRLLYWVINTSNGIVRSKTSVEDHQPVTINTTGHSTVSEIVQMSKLIAKHIQPVPSAILGLFQSVIKARSATYDAFQQIVNEKPDPEIERSNSTHKHFIEALTEACNALGGGSFSSQAGSAAAEEELDEEFDKSIFQNQFSALGINGGGEDDGGETDGPSETESTPRAKVQRKNAKGKGKKGKRAKKSQKKLPPKASPEASLADVPIESYRIIEDSDGLVSEYLLAVYAVAREWSQLRSYTQNLWREVAYDGLNGAVAASLTNIAVGMVKRTSNAVFVDFPGHDSYETIMRTVTRGDPDRAQGQFDVGLYRRSADGHSMEKVKETPVDIKEQIWVNTYQDLIDFLDDFRKNRSGKPTKSMQAQIRDWDPNFDLQRATNDERLQWRRAYTINWLYDLVNVFSSIVVQRNTMKGEHHIYETVDWSPSGPWNMHRRLFGLNEFAGVITGLAMQKQNTDIRQKILPHHVFQLQCIIDSFAASRGWTVNILHGHVVGPPARKFRPRRDVDLFLDRDCQTNQGFCQAVHILKLVLDKDAESHQHPSRHQNYCDILEGVNLDFINWLGESKYMHGLNTILPSRFSQHNTNGLWEYSPLLCATGLVEGLVLTQRISMTMWDRMTEPTMAIHLHNMLVCKGYIKEPINLYVLLQDLLRESFFPDGVPESGFYDALVKRVQARNDPKALRERQAMLSNVSQMDVHQLGNVKMNFFFKTKSVLTMYYDADWVPERIPDSEINVPSALGMIRLRETKKVVDSATGKKRLDTTELVQRTKARGMSDADIMKMVSIVPDDEKELPDPENLAAMTGFFSQEEYKDYGLFPNSILSPYSQKKFKWLTGTNLLEFLRVDFFADVCGRRPFSSLNYPLITANFMMVFDRIEERLRESRHPLYVRVYEEAPPSMRRKRKSALIIAAMAEEDPGVLKICADAFQEMRMSIFGFIFWDDLRETESGLKARADLDPDEVSPHLCSVM</sequence>
<name>A0A2V1E5X7_9PLEO</name>
<feature type="region of interest" description="Disordered" evidence="1">
    <location>
        <begin position="158"/>
        <end position="214"/>
    </location>
</feature>
<feature type="domain" description="DUF6604" evidence="2">
    <location>
        <begin position="9"/>
        <end position="291"/>
    </location>
</feature>
<evidence type="ECO:0000259" key="2">
    <source>
        <dbReference type="Pfam" id="PF20253"/>
    </source>
</evidence>
<dbReference type="OrthoDB" id="5339038at2759"/>
<reference evidence="3 4" key="1">
    <citation type="journal article" date="2018" name="Sci. Rep.">
        <title>Comparative genomics provides insights into the lifestyle and reveals functional heterogeneity of dark septate endophytic fungi.</title>
        <authorList>
            <person name="Knapp D.G."/>
            <person name="Nemeth J.B."/>
            <person name="Barry K."/>
            <person name="Hainaut M."/>
            <person name="Henrissat B."/>
            <person name="Johnson J."/>
            <person name="Kuo A."/>
            <person name="Lim J.H.P."/>
            <person name="Lipzen A."/>
            <person name="Nolan M."/>
            <person name="Ohm R.A."/>
            <person name="Tamas L."/>
            <person name="Grigoriev I.V."/>
            <person name="Spatafora J.W."/>
            <person name="Nagy L.G."/>
            <person name="Kovacs G.M."/>
        </authorList>
    </citation>
    <scope>NUCLEOTIDE SEQUENCE [LARGE SCALE GENOMIC DNA]</scope>
    <source>
        <strain evidence="3 4">DSE2036</strain>
    </source>
</reference>
<feature type="compositionally biased region" description="Acidic residues" evidence="1">
    <location>
        <begin position="163"/>
        <end position="174"/>
    </location>
</feature>
<accession>A0A2V1E5X7</accession>
<evidence type="ECO:0000313" key="4">
    <source>
        <dbReference type="Proteomes" id="UP000244855"/>
    </source>
</evidence>
<dbReference type="AlphaFoldDB" id="A0A2V1E5X7"/>
<dbReference type="Pfam" id="PF20253">
    <property type="entry name" value="DUF6604"/>
    <property type="match status" value="1"/>
</dbReference>
<evidence type="ECO:0000313" key="3">
    <source>
        <dbReference type="EMBL" id="PVI05746.1"/>
    </source>
</evidence>
<gene>
    <name evidence="3" type="ORF">DM02DRAFT_684084</name>
</gene>
<dbReference type="Proteomes" id="UP000244855">
    <property type="component" value="Unassembled WGS sequence"/>
</dbReference>
<dbReference type="PANTHER" id="PTHR38795:SF1">
    <property type="entry name" value="DUF6604 DOMAIN-CONTAINING PROTEIN"/>
    <property type="match status" value="1"/>
</dbReference>
<dbReference type="InterPro" id="IPR016864">
    <property type="entry name" value="UCP028035"/>
</dbReference>
<dbReference type="PANTHER" id="PTHR38795">
    <property type="entry name" value="DUF6604 DOMAIN-CONTAINING PROTEIN"/>
    <property type="match status" value="1"/>
</dbReference>
<proteinExistence type="predicted"/>
<keyword evidence="4" id="KW-1185">Reference proteome</keyword>
<dbReference type="InterPro" id="IPR046539">
    <property type="entry name" value="DUF6604"/>
</dbReference>
<dbReference type="STRING" id="97972.A0A2V1E5X7"/>
<dbReference type="PIRSF" id="PIRSF028035">
    <property type="entry name" value="UCP028035"/>
    <property type="match status" value="1"/>
</dbReference>
<organism evidence="3 4">
    <name type="scientific">Periconia macrospinosa</name>
    <dbReference type="NCBI Taxonomy" id="97972"/>
    <lineage>
        <taxon>Eukaryota</taxon>
        <taxon>Fungi</taxon>
        <taxon>Dikarya</taxon>
        <taxon>Ascomycota</taxon>
        <taxon>Pezizomycotina</taxon>
        <taxon>Dothideomycetes</taxon>
        <taxon>Pleosporomycetidae</taxon>
        <taxon>Pleosporales</taxon>
        <taxon>Massarineae</taxon>
        <taxon>Periconiaceae</taxon>
        <taxon>Periconia</taxon>
    </lineage>
</organism>
<feature type="compositionally biased region" description="Basic residues" evidence="1">
    <location>
        <begin position="183"/>
        <end position="207"/>
    </location>
</feature>
<protein>
    <recommendedName>
        <fullName evidence="2">DUF6604 domain-containing protein</fullName>
    </recommendedName>
</protein>
<dbReference type="EMBL" id="KZ805312">
    <property type="protein sequence ID" value="PVI05746.1"/>
    <property type="molecule type" value="Genomic_DNA"/>
</dbReference>
<evidence type="ECO:0000256" key="1">
    <source>
        <dbReference type="SAM" id="MobiDB-lite"/>
    </source>
</evidence>